<keyword evidence="3" id="KW-1185">Reference proteome</keyword>
<protein>
    <submittedName>
        <fullName evidence="2">Uncharacterized protein</fullName>
    </submittedName>
</protein>
<reference evidence="2" key="1">
    <citation type="submission" date="2020-07" db="EMBL/GenBank/DDBJ databases">
        <authorList>
            <person name="Nieuwenhuis M."/>
            <person name="Van De Peppel L.J.J."/>
        </authorList>
    </citation>
    <scope>NUCLEOTIDE SEQUENCE</scope>
    <source>
        <strain evidence="2">AP01</strain>
        <tissue evidence="2">Mycelium</tissue>
    </source>
</reference>
<dbReference type="EMBL" id="JABCKV010000003">
    <property type="protein sequence ID" value="KAG5648384.1"/>
    <property type="molecule type" value="Genomic_DNA"/>
</dbReference>
<evidence type="ECO:0000313" key="3">
    <source>
        <dbReference type="Proteomes" id="UP000775547"/>
    </source>
</evidence>
<gene>
    <name evidence="2" type="ORF">DXG03_004958</name>
</gene>
<comment type="caution">
    <text evidence="2">The sequence shown here is derived from an EMBL/GenBank/DDBJ whole genome shotgun (WGS) entry which is preliminary data.</text>
</comment>
<organism evidence="2 3">
    <name type="scientific">Asterophora parasitica</name>
    <dbReference type="NCBI Taxonomy" id="117018"/>
    <lineage>
        <taxon>Eukaryota</taxon>
        <taxon>Fungi</taxon>
        <taxon>Dikarya</taxon>
        <taxon>Basidiomycota</taxon>
        <taxon>Agaricomycotina</taxon>
        <taxon>Agaricomycetes</taxon>
        <taxon>Agaricomycetidae</taxon>
        <taxon>Agaricales</taxon>
        <taxon>Tricholomatineae</taxon>
        <taxon>Lyophyllaceae</taxon>
        <taxon>Asterophora</taxon>
    </lineage>
</organism>
<evidence type="ECO:0000313" key="2">
    <source>
        <dbReference type="EMBL" id="KAG5648384.1"/>
    </source>
</evidence>
<dbReference type="AlphaFoldDB" id="A0A9P7GD69"/>
<accession>A0A9P7GD69</accession>
<name>A0A9P7GD69_9AGAR</name>
<dbReference type="Proteomes" id="UP000775547">
    <property type="component" value="Unassembled WGS sequence"/>
</dbReference>
<feature type="region of interest" description="Disordered" evidence="1">
    <location>
        <begin position="33"/>
        <end position="53"/>
    </location>
</feature>
<evidence type="ECO:0000256" key="1">
    <source>
        <dbReference type="SAM" id="MobiDB-lite"/>
    </source>
</evidence>
<proteinExistence type="predicted"/>
<sequence>MDTLLVRHTLRGLVDGSQQPRLESSIWELEKPTIPETKPSPSGKVFGDSGRGRSRSTVQLHIRTEVFSDAIRIDGYPPASPFFDIARKHFDVAPTPALPVMPRWRWKWGMWMGGR</sequence>
<reference evidence="2" key="2">
    <citation type="submission" date="2021-10" db="EMBL/GenBank/DDBJ databases">
        <title>Phylogenomics reveals ancestral predisposition of the termite-cultivated fungus Termitomyces towards a domesticated lifestyle.</title>
        <authorList>
            <person name="Auxier B."/>
            <person name="Grum-Grzhimaylo A."/>
            <person name="Cardenas M.E."/>
            <person name="Lodge J.D."/>
            <person name="Laessoe T."/>
            <person name="Pedersen O."/>
            <person name="Smith M.E."/>
            <person name="Kuyper T.W."/>
            <person name="Franco-Molano E.A."/>
            <person name="Baroni T.J."/>
            <person name="Aanen D.K."/>
        </authorList>
    </citation>
    <scope>NUCLEOTIDE SEQUENCE</scope>
    <source>
        <strain evidence="2">AP01</strain>
        <tissue evidence="2">Mycelium</tissue>
    </source>
</reference>